<keyword evidence="1" id="KW-0732">Signal</keyword>
<evidence type="ECO:0000313" key="2">
    <source>
        <dbReference type="EMBL" id="GGI48939.1"/>
    </source>
</evidence>
<dbReference type="EMBL" id="BMDO01000001">
    <property type="protein sequence ID" value="GGI48939.1"/>
    <property type="molecule type" value="Genomic_DNA"/>
</dbReference>
<dbReference type="RefSeq" id="WP_188412881.1">
    <property type="nucleotide sequence ID" value="NZ_BMDO01000001.1"/>
</dbReference>
<evidence type="ECO:0000313" key="3">
    <source>
        <dbReference type="Proteomes" id="UP000662074"/>
    </source>
</evidence>
<accession>A0A917J5A3</accession>
<dbReference type="SUPFAM" id="SSF56925">
    <property type="entry name" value="OMPA-like"/>
    <property type="match status" value="1"/>
</dbReference>
<comment type="caution">
    <text evidence="2">The sequence shown here is derived from an EMBL/GenBank/DDBJ whole genome shotgun (WGS) entry which is preliminary data.</text>
</comment>
<name>A0A917J5A3_9SPHI</name>
<organism evidence="2 3">
    <name type="scientific">Mucilaginibacter galii</name>
    <dbReference type="NCBI Taxonomy" id="2005073"/>
    <lineage>
        <taxon>Bacteria</taxon>
        <taxon>Pseudomonadati</taxon>
        <taxon>Bacteroidota</taxon>
        <taxon>Sphingobacteriia</taxon>
        <taxon>Sphingobacteriales</taxon>
        <taxon>Sphingobacteriaceae</taxon>
        <taxon>Mucilaginibacter</taxon>
    </lineage>
</organism>
<keyword evidence="3" id="KW-1185">Reference proteome</keyword>
<proteinExistence type="predicted"/>
<evidence type="ECO:0000256" key="1">
    <source>
        <dbReference type="SAM" id="SignalP"/>
    </source>
</evidence>
<evidence type="ECO:0008006" key="4">
    <source>
        <dbReference type="Google" id="ProtNLM"/>
    </source>
</evidence>
<dbReference type="AlphaFoldDB" id="A0A917J5A3"/>
<reference evidence="2" key="2">
    <citation type="submission" date="2020-09" db="EMBL/GenBank/DDBJ databases">
        <authorList>
            <person name="Sun Q."/>
            <person name="Sedlacek I."/>
        </authorList>
    </citation>
    <scope>NUCLEOTIDE SEQUENCE</scope>
    <source>
        <strain evidence="2">CCM 8711</strain>
    </source>
</reference>
<reference evidence="2" key="1">
    <citation type="journal article" date="2014" name="Int. J. Syst. Evol. Microbiol.">
        <title>Complete genome sequence of Corynebacterium casei LMG S-19264T (=DSM 44701T), isolated from a smear-ripened cheese.</title>
        <authorList>
            <consortium name="US DOE Joint Genome Institute (JGI-PGF)"/>
            <person name="Walter F."/>
            <person name="Albersmeier A."/>
            <person name="Kalinowski J."/>
            <person name="Ruckert C."/>
        </authorList>
    </citation>
    <scope>NUCLEOTIDE SEQUENCE</scope>
    <source>
        <strain evidence="2">CCM 8711</strain>
    </source>
</reference>
<dbReference type="InterPro" id="IPR011250">
    <property type="entry name" value="OMP/PagP_B-barrel"/>
</dbReference>
<protein>
    <recommendedName>
        <fullName evidence="4">Outer membrane protein beta-barrel domain-containing protein</fullName>
    </recommendedName>
</protein>
<feature type="chain" id="PRO_5036964434" description="Outer membrane protein beta-barrel domain-containing protein" evidence="1">
    <location>
        <begin position="27"/>
        <end position="197"/>
    </location>
</feature>
<gene>
    <name evidence="2" type="ORF">GCM10011425_01510</name>
</gene>
<sequence>MKNLTKTIAAASIAVASLFSANVVKAQSATPANAWRFGIGIEGMAPTGNLHNISNAGLGGTARLQYGINNNLALTITSGYYNFFGKENTYEIPSGTTVTRVTQKNVDFGIVPVKAGLKAYIGDGFYVAGEVGAGFETKDAYRGRTGDYNEKATKLILAPGVGYSWSNVDLGVRYENFSGNNNNYGMVAARLAYGFKL</sequence>
<dbReference type="Proteomes" id="UP000662074">
    <property type="component" value="Unassembled WGS sequence"/>
</dbReference>
<feature type="signal peptide" evidence="1">
    <location>
        <begin position="1"/>
        <end position="26"/>
    </location>
</feature>